<evidence type="ECO:0000256" key="1">
    <source>
        <dbReference type="SAM" id="MobiDB-lite"/>
    </source>
</evidence>
<comment type="caution">
    <text evidence="3">The sequence shown here is derived from an EMBL/GenBank/DDBJ whole genome shotgun (WGS) entry which is preliminary data.</text>
</comment>
<feature type="compositionally biased region" description="Basic residues" evidence="1">
    <location>
        <begin position="393"/>
        <end position="402"/>
    </location>
</feature>
<feature type="transmembrane region" description="Helical" evidence="2">
    <location>
        <begin position="114"/>
        <end position="137"/>
    </location>
</feature>
<organism evidence="3 4">
    <name type="scientific">Gnathostoma spinigerum</name>
    <dbReference type="NCBI Taxonomy" id="75299"/>
    <lineage>
        <taxon>Eukaryota</taxon>
        <taxon>Metazoa</taxon>
        <taxon>Ecdysozoa</taxon>
        <taxon>Nematoda</taxon>
        <taxon>Chromadorea</taxon>
        <taxon>Rhabditida</taxon>
        <taxon>Spirurina</taxon>
        <taxon>Gnathostomatomorpha</taxon>
        <taxon>Gnathostomatoidea</taxon>
        <taxon>Gnathostomatidae</taxon>
        <taxon>Gnathostoma</taxon>
    </lineage>
</organism>
<keyword evidence="4" id="KW-1185">Reference proteome</keyword>
<sequence length="590" mass="68417">MPCNPCCCWGIKDGAVTVGIWSCIFSLIYVALFGWQMAAINYEKQRAANTLLPNYNEYGRYDIPSYYESYWQSPEERFYTALFVIQILCLISTLFLLFSSIALIYGAYTYSRGLIWPWFPCMISCILCSLAYCITWWSGDVRDYWLVLTILVMLGVFINIYCFVVILFYYRHLFAESGYVDEKDRTVRFEQYPEYYDEGRRDNYYSRDDHGKERLPELEHPTYPGYGNGYRSPIRRDDYKPLATMSTNEPLISDAVMSRRPIKKTDRVESANEDMVARWVKYHQLTPPDEDQTASEPISPLREYNHAFHHSYSVPSMYVETSGSTPCRHRHHHHHRRRSSSRHRHHDGSACHHRRRRRSGHRCRSMSTGSLSVNSYSPPDSSSSSDVAEMAYQRRHQPRSRYRYNDDASDNVEQEYDRRRRRRYAPDRSDQNDARRDSEPRRTLREIKRDGRVRENDSTQPIAASGLIEAAGWMSARQSGGISIPQHIVIPPSTSMSFGPDGRPLPQTYQINSEIRIVQDKNDNEKRTNSDVPRIIESSPIGSSATYTLPQRTHLNGSPFSSGLKTQQILCGENLQHLMDDIGRRGGTVV</sequence>
<name>A0ABD6EEP3_9BILA</name>
<feature type="transmembrane region" description="Helical" evidence="2">
    <location>
        <begin position="78"/>
        <end position="108"/>
    </location>
</feature>
<gene>
    <name evidence="3" type="ORF">AB6A40_004451</name>
</gene>
<evidence type="ECO:0000256" key="2">
    <source>
        <dbReference type="SAM" id="Phobius"/>
    </source>
</evidence>
<feature type="compositionally biased region" description="Basic residues" evidence="1">
    <location>
        <begin position="327"/>
        <end position="364"/>
    </location>
</feature>
<dbReference type="PANTHER" id="PTHR36694">
    <property type="entry name" value="PASIFLORA 1, ISOFORM A-RELATED"/>
    <property type="match status" value="1"/>
</dbReference>
<accession>A0ABD6EEP3</accession>
<feature type="transmembrane region" description="Helical" evidence="2">
    <location>
        <begin position="144"/>
        <end position="170"/>
    </location>
</feature>
<keyword evidence="2" id="KW-0812">Transmembrane</keyword>
<dbReference type="AlphaFoldDB" id="A0ABD6EEP3"/>
<keyword evidence="2" id="KW-0472">Membrane</keyword>
<protein>
    <submittedName>
        <fullName evidence="3">Uncharacterized protein</fullName>
    </submittedName>
</protein>
<evidence type="ECO:0000313" key="3">
    <source>
        <dbReference type="EMBL" id="MFH4977742.1"/>
    </source>
</evidence>
<reference evidence="3 4" key="1">
    <citation type="submission" date="2024-08" db="EMBL/GenBank/DDBJ databases">
        <title>Gnathostoma spinigerum genome.</title>
        <authorList>
            <person name="Gonzalez-Bertolin B."/>
            <person name="Monzon S."/>
            <person name="Zaballos A."/>
            <person name="Jimenez P."/>
            <person name="Dekumyoy P."/>
            <person name="Varona S."/>
            <person name="Cuesta I."/>
            <person name="Sumanam S."/>
            <person name="Adisakwattana P."/>
            <person name="Gasser R.B."/>
            <person name="Hernandez-Gonzalez A."/>
            <person name="Young N.D."/>
            <person name="Perteguer M.J."/>
        </authorList>
    </citation>
    <scope>NUCLEOTIDE SEQUENCE [LARGE SCALE GENOMIC DNA]</scope>
    <source>
        <strain evidence="3">AL3</strain>
        <tissue evidence="3">Liver</tissue>
    </source>
</reference>
<dbReference type="Proteomes" id="UP001608902">
    <property type="component" value="Unassembled WGS sequence"/>
</dbReference>
<evidence type="ECO:0000313" key="4">
    <source>
        <dbReference type="Proteomes" id="UP001608902"/>
    </source>
</evidence>
<keyword evidence="2" id="KW-1133">Transmembrane helix</keyword>
<feature type="region of interest" description="Disordered" evidence="1">
    <location>
        <begin position="318"/>
        <end position="456"/>
    </location>
</feature>
<dbReference type="EMBL" id="JBGFUD010002571">
    <property type="protein sequence ID" value="MFH4977742.1"/>
    <property type="molecule type" value="Genomic_DNA"/>
</dbReference>
<feature type="compositionally biased region" description="Low complexity" evidence="1">
    <location>
        <begin position="370"/>
        <end position="387"/>
    </location>
</feature>
<dbReference type="PANTHER" id="PTHR36694:SF11">
    <property type="entry name" value="LP21121P-RELATED"/>
    <property type="match status" value="1"/>
</dbReference>
<feature type="compositionally biased region" description="Basic and acidic residues" evidence="1">
    <location>
        <begin position="424"/>
        <end position="456"/>
    </location>
</feature>
<feature type="transmembrane region" description="Helical" evidence="2">
    <location>
        <begin position="19"/>
        <end position="40"/>
    </location>
</feature>
<proteinExistence type="predicted"/>